<evidence type="ECO:0000313" key="10">
    <source>
        <dbReference type="Proteomes" id="UP001642360"/>
    </source>
</evidence>
<dbReference type="Gene3D" id="3.40.33.10">
    <property type="entry name" value="CAP"/>
    <property type="match status" value="1"/>
</dbReference>
<dbReference type="SUPFAM" id="SSF55797">
    <property type="entry name" value="PR-1-like"/>
    <property type="match status" value="1"/>
</dbReference>
<dbReference type="PRINTS" id="PR00838">
    <property type="entry name" value="V5ALLERGEN"/>
</dbReference>
<evidence type="ECO:0000313" key="9">
    <source>
        <dbReference type="EMBL" id="CAK9145002.1"/>
    </source>
</evidence>
<keyword evidence="6" id="KW-0568">Pathogenesis-related protein</keyword>
<evidence type="ECO:0000256" key="3">
    <source>
        <dbReference type="ARBA" id="ARBA00022729"/>
    </source>
</evidence>
<evidence type="ECO:0000259" key="8">
    <source>
        <dbReference type="SMART" id="SM00198"/>
    </source>
</evidence>
<evidence type="ECO:0000256" key="7">
    <source>
        <dbReference type="SAM" id="SignalP"/>
    </source>
</evidence>
<feature type="signal peptide" evidence="7">
    <location>
        <begin position="1"/>
        <end position="24"/>
    </location>
</feature>
<name>A0ABC8RSJ9_9AQUA</name>
<dbReference type="Proteomes" id="UP001642360">
    <property type="component" value="Unassembled WGS sequence"/>
</dbReference>
<dbReference type="AlphaFoldDB" id="A0ABC8RSJ9"/>
<dbReference type="InterPro" id="IPR014044">
    <property type="entry name" value="CAP_dom"/>
</dbReference>
<comment type="caution">
    <text evidence="9">The sequence shown here is derived from an EMBL/GenBank/DDBJ whole genome shotgun (WGS) entry which is preliminary data.</text>
</comment>
<protein>
    <recommendedName>
        <fullName evidence="8">SCP domain-containing protein</fullName>
    </recommendedName>
</protein>
<organism evidence="9 10">
    <name type="scientific">Ilex paraguariensis</name>
    <name type="common">yerba mate</name>
    <dbReference type="NCBI Taxonomy" id="185542"/>
    <lineage>
        <taxon>Eukaryota</taxon>
        <taxon>Viridiplantae</taxon>
        <taxon>Streptophyta</taxon>
        <taxon>Embryophyta</taxon>
        <taxon>Tracheophyta</taxon>
        <taxon>Spermatophyta</taxon>
        <taxon>Magnoliopsida</taxon>
        <taxon>eudicotyledons</taxon>
        <taxon>Gunneridae</taxon>
        <taxon>Pentapetalae</taxon>
        <taxon>asterids</taxon>
        <taxon>campanulids</taxon>
        <taxon>Aquifoliales</taxon>
        <taxon>Aquifoliaceae</taxon>
        <taxon>Ilex</taxon>
    </lineage>
</organism>
<keyword evidence="3 7" id="KW-0732">Signal</keyword>
<keyword evidence="5" id="KW-1015">Disulfide bond</keyword>
<comment type="similarity">
    <text evidence="2">Belongs to the CRISP family.</text>
</comment>
<dbReference type="InterPro" id="IPR035940">
    <property type="entry name" value="CAP_sf"/>
</dbReference>
<dbReference type="EMBL" id="CAUOFW020001447">
    <property type="protein sequence ID" value="CAK9145002.1"/>
    <property type="molecule type" value="Genomic_DNA"/>
</dbReference>
<dbReference type="PRINTS" id="PR00837">
    <property type="entry name" value="V5TPXLIKE"/>
</dbReference>
<dbReference type="Pfam" id="PF00188">
    <property type="entry name" value="CAP"/>
    <property type="match status" value="1"/>
</dbReference>
<evidence type="ECO:0000256" key="2">
    <source>
        <dbReference type="ARBA" id="ARBA00009923"/>
    </source>
</evidence>
<accession>A0ABC8RSJ9</accession>
<evidence type="ECO:0000256" key="6">
    <source>
        <dbReference type="ARBA" id="ARBA00023265"/>
    </source>
</evidence>
<dbReference type="PANTHER" id="PTHR10334">
    <property type="entry name" value="CYSTEINE-RICH SECRETORY PROTEIN-RELATED"/>
    <property type="match status" value="1"/>
</dbReference>
<dbReference type="InterPro" id="IPR001283">
    <property type="entry name" value="CRISP-related"/>
</dbReference>
<dbReference type="FunFam" id="3.40.33.10:FF:000006">
    <property type="entry name" value="Putative pathogenesis-related protein 1"/>
    <property type="match status" value="1"/>
</dbReference>
<dbReference type="InterPro" id="IPR018244">
    <property type="entry name" value="Allrgn_V5/Tpx1_CS"/>
</dbReference>
<proteinExistence type="inferred from homology"/>
<keyword evidence="10" id="KW-1185">Reference proteome</keyword>
<evidence type="ECO:0000256" key="1">
    <source>
        <dbReference type="ARBA" id="ARBA00003143"/>
    </source>
</evidence>
<dbReference type="CDD" id="cd05381">
    <property type="entry name" value="CAP_PR-1"/>
    <property type="match status" value="1"/>
</dbReference>
<evidence type="ECO:0000256" key="5">
    <source>
        <dbReference type="ARBA" id="ARBA00023157"/>
    </source>
</evidence>
<dbReference type="SMART" id="SM00198">
    <property type="entry name" value="SCP"/>
    <property type="match status" value="1"/>
</dbReference>
<dbReference type="PROSITE" id="PS01010">
    <property type="entry name" value="CRISP_2"/>
    <property type="match status" value="1"/>
</dbReference>
<feature type="chain" id="PRO_5044828574" description="SCP domain-containing protein" evidence="7">
    <location>
        <begin position="25"/>
        <end position="162"/>
    </location>
</feature>
<dbReference type="GO" id="GO:0098542">
    <property type="term" value="P:defense response to other organism"/>
    <property type="evidence" value="ECO:0007669"/>
    <property type="project" value="UniProtKB-ARBA"/>
</dbReference>
<sequence length="162" mass="18070">MGMSKTPLALVCLLILAIVHSSQSQNSQQDYLEAHKAARAEVGVGDMSWDDNLTAYAQNYANQRMGDCNLTHSQNVPYGENIAIGNGGFTGKAAVDLWVQEKADYDYNSNNCTEGKMCGHYTQVVWRDSVRLGCARVQCNNSWWFVTCNYDPPGNYIGRRPY</sequence>
<dbReference type="PROSITE" id="PS01009">
    <property type="entry name" value="CRISP_1"/>
    <property type="match status" value="1"/>
</dbReference>
<keyword evidence="4" id="KW-0611">Plant defense</keyword>
<feature type="domain" description="SCP" evidence="8">
    <location>
        <begin position="26"/>
        <end position="158"/>
    </location>
</feature>
<gene>
    <name evidence="9" type="ORF">ILEXP_LOCUS12788</name>
</gene>
<reference evidence="9 10" key="1">
    <citation type="submission" date="2024-02" db="EMBL/GenBank/DDBJ databases">
        <authorList>
            <person name="Vignale AGUSTIN F."/>
            <person name="Sosa J E."/>
            <person name="Modenutti C."/>
        </authorList>
    </citation>
    <scope>NUCLEOTIDE SEQUENCE [LARGE SCALE GENOMIC DNA]</scope>
</reference>
<comment type="function">
    <text evidence="1">Probably involved in the defense reaction of plants against pathogens.</text>
</comment>
<dbReference type="InterPro" id="IPR002413">
    <property type="entry name" value="V5_allergen-like"/>
</dbReference>
<evidence type="ECO:0000256" key="4">
    <source>
        <dbReference type="ARBA" id="ARBA00022821"/>
    </source>
</evidence>